<dbReference type="Proteomes" id="UP001201163">
    <property type="component" value="Unassembled WGS sequence"/>
</dbReference>
<keyword evidence="2" id="KW-1185">Reference proteome</keyword>
<gene>
    <name evidence="1" type="ORF">EDB92DRAFT_2102142</name>
</gene>
<accession>A0AAD4LQW0</accession>
<organism evidence="1 2">
    <name type="scientific">Lactarius akahatsu</name>
    <dbReference type="NCBI Taxonomy" id="416441"/>
    <lineage>
        <taxon>Eukaryota</taxon>
        <taxon>Fungi</taxon>
        <taxon>Dikarya</taxon>
        <taxon>Basidiomycota</taxon>
        <taxon>Agaricomycotina</taxon>
        <taxon>Agaricomycetes</taxon>
        <taxon>Russulales</taxon>
        <taxon>Russulaceae</taxon>
        <taxon>Lactarius</taxon>
    </lineage>
</organism>
<evidence type="ECO:0000313" key="2">
    <source>
        <dbReference type="Proteomes" id="UP001201163"/>
    </source>
</evidence>
<evidence type="ECO:0000313" key="1">
    <source>
        <dbReference type="EMBL" id="KAH8995770.1"/>
    </source>
</evidence>
<protein>
    <submittedName>
        <fullName evidence="1">Uncharacterized protein</fullName>
    </submittedName>
</protein>
<dbReference type="EMBL" id="JAKELL010000011">
    <property type="protein sequence ID" value="KAH8995770.1"/>
    <property type="molecule type" value="Genomic_DNA"/>
</dbReference>
<reference evidence="1" key="1">
    <citation type="submission" date="2022-01" db="EMBL/GenBank/DDBJ databases">
        <title>Comparative genomics reveals a dynamic genome evolution in the ectomycorrhizal milk-cap (Lactarius) mushrooms.</title>
        <authorList>
            <consortium name="DOE Joint Genome Institute"/>
            <person name="Lebreton A."/>
            <person name="Tang N."/>
            <person name="Kuo A."/>
            <person name="LaButti K."/>
            <person name="Drula E."/>
            <person name="Barry K."/>
            <person name="Clum A."/>
            <person name="Lipzen A."/>
            <person name="Mousain D."/>
            <person name="Ng V."/>
            <person name="Wang R."/>
            <person name="Wang X."/>
            <person name="Dai Y."/>
            <person name="Henrissat B."/>
            <person name="Grigoriev I.V."/>
            <person name="Guerin-Laguette A."/>
            <person name="Yu F."/>
            <person name="Martin F.M."/>
        </authorList>
    </citation>
    <scope>NUCLEOTIDE SEQUENCE</scope>
    <source>
        <strain evidence="1">QP</strain>
    </source>
</reference>
<name>A0AAD4LQW0_9AGAM</name>
<sequence length="105" mass="11092">MAKLTKRTLQAQVEVAICPALAQCTLKTLVTPQNIDRENSNKVKQEESVLSIARIKTQARTAEADAEAYSSVAEHTRLEVEAEAHATRFAVGAAAKGACGCGGHG</sequence>
<proteinExistence type="predicted"/>
<comment type="caution">
    <text evidence="1">The sequence shown here is derived from an EMBL/GenBank/DDBJ whole genome shotgun (WGS) entry which is preliminary data.</text>
</comment>
<dbReference type="AlphaFoldDB" id="A0AAD4LQW0"/>